<dbReference type="InterPro" id="IPR001173">
    <property type="entry name" value="Glyco_trans_2-like"/>
</dbReference>
<evidence type="ECO:0000259" key="1">
    <source>
        <dbReference type="Pfam" id="PF00535"/>
    </source>
</evidence>
<keyword evidence="2" id="KW-0808">Transferase</keyword>
<dbReference type="GO" id="GO:0016740">
    <property type="term" value="F:transferase activity"/>
    <property type="evidence" value="ECO:0007669"/>
    <property type="project" value="UniProtKB-KW"/>
</dbReference>
<sequence length="253" mass="28139">MTDKISVIMPALNAGRFIGPALRSLLREPGVDLDIIVVDDGSTDDTAAIVEKIAATHPCIRIINGPKAGVSRARNAGLAAVSPESRYITFLDADDHCAPDRIWRQLQLLKDNPDLEFIIGLVQFFEEIDEETSRIIEGSKTVTVTGVQLAAALFRRSVFDRFGGFDEEMPQGEDTDFFMRLLEAQTPYLLETVVAVFYRRHFANMTNDTAQVRRGFVDALRKSLNRRRAGGGSMEIGDLFKRRGSAEEAFRNA</sequence>
<evidence type="ECO:0000313" key="2">
    <source>
        <dbReference type="EMBL" id="KAB7739178.1"/>
    </source>
</evidence>
<dbReference type="AlphaFoldDB" id="A0A6N6VIT1"/>
<dbReference type="RefSeq" id="WP_152216850.1">
    <property type="nucleotide sequence ID" value="NZ_JBAQYD010000159.1"/>
</dbReference>
<comment type="caution">
    <text evidence="2">The sequence shown here is derived from an EMBL/GenBank/DDBJ whole genome shotgun (WGS) entry which is preliminary data.</text>
</comment>
<accession>A0A6N6VIT1</accession>
<dbReference type="Gene3D" id="3.90.550.10">
    <property type="entry name" value="Spore Coat Polysaccharide Biosynthesis Protein SpsA, Chain A"/>
    <property type="match status" value="1"/>
</dbReference>
<organism evidence="2 3">
    <name type="scientific">Parvibaculum sedimenti</name>
    <dbReference type="NCBI Taxonomy" id="2608632"/>
    <lineage>
        <taxon>Bacteria</taxon>
        <taxon>Pseudomonadati</taxon>
        <taxon>Pseudomonadota</taxon>
        <taxon>Alphaproteobacteria</taxon>
        <taxon>Hyphomicrobiales</taxon>
        <taxon>Parvibaculaceae</taxon>
        <taxon>Parvibaculum</taxon>
    </lineage>
</organism>
<gene>
    <name evidence="2" type="ORF">F2P47_13230</name>
</gene>
<evidence type="ECO:0000313" key="3">
    <source>
        <dbReference type="Proteomes" id="UP000468901"/>
    </source>
</evidence>
<feature type="domain" description="Glycosyltransferase 2-like" evidence="1">
    <location>
        <begin position="6"/>
        <end position="134"/>
    </location>
</feature>
<dbReference type="InterPro" id="IPR050834">
    <property type="entry name" value="Glycosyltransf_2"/>
</dbReference>
<dbReference type="EMBL" id="WESC01000012">
    <property type="protein sequence ID" value="KAB7739178.1"/>
    <property type="molecule type" value="Genomic_DNA"/>
</dbReference>
<name>A0A6N6VIT1_9HYPH</name>
<proteinExistence type="predicted"/>
<dbReference type="PANTHER" id="PTHR43685:SF2">
    <property type="entry name" value="GLYCOSYLTRANSFERASE 2-LIKE DOMAIN-CONTAINING PROTEIN"/>
    <property type="match status" value="1"/>
</dbReference>
<dbReference type="PANTHER" id="PTHR43685">
    <property type="entry name" value="GLYCOSYLTRANSFERASE"/>
    <property type="match status" value="1"/>
</dbReference>
<reference evidence="2 3" key="1">
    <citation type="submission" date="2019-09" db="EMBL/GenBank/DDBJ databases">
        <title>Parvibaculum sedimenti sp. nov., isolated from sediment.</title>
        <authorList>
            <person name="Wang Y."/>
        </authorList>
    </citation>
    <scope>NUCLEOTIDE SEQUENCE [LARGE SCALE GENOMIC DNA]</scope>
    <source>
        <strain evidence="2 3">HXT-9</strain>
    </source>
</reference>
<keyword evidence="3" id="KW-1185">Reference proteome</keyword>
<dbReference type="SUPFAM" id="SSF53448">
    <property type="entry name" value="Nucleotide-diphospho-sugar transferases"/>
    <property type="match status" value="1"/>
</dbReference>
<dbReference type="InterPro" id="IPR029044">
    <property type="entry name" value="Nucleotide-diphossugar_trans"/>
</dbReference>
<dbReference type="CDD" id="cd00761">
    <property type="entry name" value="Glyco_tranf_GTA_type"/>
    <property type="match status" value="1"/>
</dbReference>
<dbReference type="Pfam" id="PF00535">
    <property type="entry name" value="Glycos_transf_2"/>
    <property type="match status" value="1"/>
</dbReference>
<protein>
    <submittedName>
        <fullName evidence="2">Glycosyltransferase</fullName>
    </submittedName>
</protein>
<dbReference type="Proteomes" id="UP000468901">
    <property type="component" value="Unassembled WGS sequence"/>
</dbReference>